<name>A0AAD5ZR85_9POAL</name>
<dbReference type="EC" id="2.7.11.1" evidence="1"/>
<feature type="region of interest" description="Disordered" evidence="8">
    <location>
        <begin position="358"/>
        <end position="550"/>
    </location>
</feature>
<feature type="domain" description="Protein kinase" evidence="9">
    <location>
        <begin position="74"/>
        <end position="355"/>
    </location>
</feature>
<dbReference type="InterPro" id="IPR001245">
    <property type="entry name" value="Ser-Thr/Tyr_kinase_cat_dom"/>
</dbReference>
<dbReference type="FunFam" id="1.10.510.10:FF:000258">
    <property type="entry name" value="Probable serine/threonine-protein kinase PBL8"/>
    <property type="match status" value="1"/>
</dbReference>
<evidence type="ECO:0000256" key="8">
    <source>
        <dbReference type="SAM" id="MobiDB-lite"/>
    </source>
</evidence>
<evidence type="ECO:0000313" key="11">
    <source>
        <dbReference type="Proteomes" id="UP001210211"/>
    </source>
</evidence>
<evidence type="ECO:0000256" key="3">
    <source>
        <dbReference type="ARBA" id="ARBA00022679"/>
    </source>
</evidence>
<accession>A0AAD5ZR85</accession>
<dbReference type="Pfam" id="PF07714">
    <property type="entry name" value="PK_Tyr_Ser-Thr"/>
    <property type="match status" value="1"/>
</dbReference>
<evidence type="ECO:0000256" key="5">
    <source>
        <dbReference type="ARBA" id="ARBA00022777"/>
    </source>
</evidence>
<comment type="caution">
    <text evidence="10">The sequence shown here is derived from an EMBL/GenBank/DDBJ whole genome shotgun (WGS) entry which is preliminary data.</text>
</comment>
<keyword evidence="5" id="KW-0418">Kinase</keyword>
<organism evidence="10 11">
    <name type="scientific">Rhynchospora tenuis</name>
    <dbReference type="NCBI Taxonomy" id="198213"/>
    <lineage>
        <taxon>Eukaryota</taxon>
        <taxon>Viridiplantae</taxon>
        <taxon>Streptophyta</taxon>
        <taxon>Embryophyta</taxon>
        <taxon>Tracheophyta</taxon>
        <taxon>Spermatophyta</taxon>
        <taxon>Magnoliopsida</taxon>
        <taxon>Liliopsida</taxon>
        <taxon>Poales</taxon>
        <taxon>Cyperaceae</taxon>
        <taxon>Cyperoideae</taxon>
        <taxon>Rhynchosporeae</taxon>
        <taxon>Rhynchospora</taxon>
    </lineage>
</organism>
<keyword evidence="4" id="KW-0547">Nucleotide-binding</keyword>
<dbReference type="InterPro" id="IPR011009">
    <property type="entry name" value="Kinase-like_dom_sf"/>
</dbReference>
<dbReference type="GO" id="GO:0004674">
    <property type="term" value="F:protein serine/threonine kinase activity"/>
    <property type="evidence" value="ECO:0007669"/>
    <property type="project" value="UniProtKB-KW"/>
</dbReference>
<dbReference type="Proteomes" id="UP001210211">
    <property type="component" value="Unassembled WGS sequence"/>
</dbReference>
<dbReference type="Gene3D" id="1.10.510.10">
    <property type="entry name" value="Transferase(Phosphotransferase) domain 1"/>
    <property type="match status" value="1"/>
</dbReference>
<dbReference type="PROSITE" id="PS50011">
    <property type="entry name" value="PROTEIN_KINASE_DOM"/>
    <property type="match status" value="1"/>
</dbReference>
<dbReference type="EMBL" id="JAMRDG010000001">
    <property type="protein sequence ID" value="KAJ3702517.1"/>
    <property type="molecule type" value="Genomic_DNA"/>
</dbReference>
<dbReference type="SUPFAM" id="SSF56112">
    <property type="entry name" value="Protein kinase-like (PK-like)"/>
    <property type="match status" value="1"/>
</dbReference>
<dbReference type="CDD" id="cd14066">
    <property type="entry name" value="STKc_IRAK"/>
    <property type="match status" value="1"/>
</dbReference>
<evidence type="ECO:0000256" key="6">
    <source>
        <dbReference type="ARBA" id="ARBA00022821"/>
    </source>
</evidence>
<feature type="compositionally biased region" description="Low complexity" evidence="8">
    <location>
        <begin position="450"/>
        <end position="459"/>
    </location>
</feature>
<protein>
    <recommendedName>
        <fullName evidence="1">non-specific serine/threonine protein kinase</fullName>
        <ecNumber evidence="1">2.7.11.1</ecNumber>
    </recommendedName>
</protein>
<reference evidence="10 11" key="1">
    <citation type="journal article" date="2022" name="Cell">
        <title>Repeat-based holocentromeres influence genome architecture and karyotype evolution.</title>
        <authorList>
            <person name="Hofstatter P.G."/>
            <person name="Thangavel G."/>
            <person name="Lux T."/>
            <person name="Neumann P."/>
            <person name="Vondrak T."/>
            <person name="Novak P."/>
            <person name="Zhang M."/>
            <person name="Costa L."/>
            <person name="Castellani M."/>
            <person name="Scott A."/>
            <person name="Toegelov H."/>
            <person name="Fuchs J."/>
            <person name="Mata-Sucre Y."/>
            <person name="Dias Y."/>
            <person name="Vanzela A.L.L."/>
            <person name="Huettel B."/>
            <person name="Almeida C.C.S."/>
            <person name="Simkova H."/>
            <person name="Souza G."/>
            <person name="Pedrosa-Harand A."/>
            <person name="Macas J."/>
            <person name="Mayer K.F.X."/>
            <person name="Houben A."/>
            <person name="Marques A."/>
        </authorList>
    </citation>
    <scope>NUCLEOTIDE SEQUENCE [LARGE SCALE GENOMIC DNA]</scope>
    <source>
        <strain evidence="10">RhyTen1mFocal</strain>
    </source>
</reference>
<evidence type="ECO:0000256" key="7">
    <source>
        <dbReference type="ARBA" id="ARBA00022840"/>
    </source>
</evidence>
<evidence type="ECO:0000256" key="4">
    <source>
        <dbReference type="ARBA" id="ARBA00022741"/>
    </source>
</evidence>
<feature type="compositionally biased region" description="Polar residues" evidence="8">
    <location>
        <begin position="379"/>
        <end position="390"/>
    </location>
</feature>
<proteinExistence type="predicted"/>
<feature type="compositionally biased region" description="Basic residues" evidence="8">
    <location>
        <begin position="539"/>
        <end position="549"/>
    </location>
</feature>
<dbReference type="InterPro" id="IPR050823">
    <property type="entry name" value="Plant_Ser_Thr_Prot_Kinase"/>
</dbReference>
<sequence>MSKLFSGCFGKFTGAGRKTRPKKIASKQRSIQRLSFSDVSNSGVFSPEDLSISLVGSNLYVFTIAELQTVTQGFSMNNFIGEGGFGPVYKGYVDEKVKPGLKGQPVAVKLLDLDGVQGHKEWLAEVIFLGQLRHPHLVKLIGYCYEDEHRLLVYEYMQRGSLEKHLFKKYFATLPWLTRLKIALGAAKGLAFLHEAEQPVIFRDFKTSNILLDSVYEAKLSDFGLAKDGPEGDETHISTRVMGTHGYAAPEYIMTGHLTAKSDVYSYGVVLLELLTGRRAVDKTRPTREQNLVEWARPSLNNSQKLARLMDPSLDGQYSTKAAQKAAAVAYQCLSQNPKSRPQMSAVVEALEPLLGFDDIPPGPFVYTAPEMDDKENENSSVNKSDSVKGNRNRSMSRNRDENGSGRSKNGSGKRDSENGSVHRNNSENGSGGRNEHQNQNENENENDNKNGNEITNNEIANEKGNDNASNGNEITNNEIAKEKGNDNGSNQRNENEHESMQENENKHEEIIENQDDKEKLNVDSHENENDKQKENERGHRHKAKHRFSHKEVGKWIFRSHRKSEKFEHDDV</sequence>
<keyword evidence="6" id="KW-0611">Plant defense</keyword>
<dbReference type="GO" id="GO:0005524">
    <property type="term" value="F:ATP binding"/>
    <property type="evidence" value="ECO:0007669"/>
    <property type="project" value="UniProtKB-KW"/>
</dbReference>
<dbReference type="PANTHER" id="PTHR45621">
    <property type="entry name" value="OS01G0588500 PROTEIN-RELATED"/>
    <property type="match status" value="1"/>
</dbReference>
<keyword evidence="7" id="KW-0067">ATP-binding</keyword>
<dbReference type="InterPro" id="IPR000719">
    <property type="entry name" value="Prot_kinase_dom"/>
</dbReference>
<evidence type="ECO:0000313" key="10">
    <source>
        <dbReference type="EMBL" id="KAJ3702517.1"/>
    </source>
</evidence>
<dbReference type="FunFam" id="3.30.200.20:FF:000228">
    <property type="entry name" value="Serine/threonine-protein kinase BIK1"/>
    <property type="match status" value="1"/>
</dbReference>
<keyword evidence="2" id="KW-0723">Serine/threonine-protein kinase</keyword>
<dbReference type="AlphaFoldDB" id="A0AAD5ZR85"/>
<evidence type="ECO:0000259" key="9">
    <source>
        <dbReference type="PROSITE" id="PS50011"/>
    </source>
</evidence>
<keyword evidence="11" id="KW-1185">Reference proteome</keyword>
<dbReference type="Gene3D" id="3.30.200.20">
    <property type="entry name" value="Phosphorylase Kinase, domain 1"/>
    <property type="match status" value="1"/>
</dbReference>
<evidence type="ECO:0000256" key="2">
    <source>
        <dbReference type="ARBA" id="ARBA00022527"/>
    </source>
</evidence>
<feature type="compositionally biased region" description="Basic and acidic residues" evidence="8">
    <location>
        <begin position="494"/>
        <end position="538"/>
    </location>
</feature>
<feature type="compositionally biased region" description="Polar residues" evidence="8">
    <location>
        <begin position="467"/>
        <end position="479"/>
    </location>
</feature>
<evidence type="ECO:0000256" key="1">
    <source>
        <dbReference type="ARBA" id="ARBA00012513"/>
    </source>
</evidence>
<dbReference type="GO" id="GO:0006952">
    <property type="term" value="P:defense response"/>
    <property type="evidence" value="ECO:0007669"/>
    <property type="project" value="UniProtKB-KW"/>
</dbReference>
<gene>
    <name evidence="10" type="ORF">LUZ61_006222</name>
</gene>
<keyword evidence="3" id="KW-0808">Transferase</keyword>